<reference evidence="1 2" key="1">
    <citation type="submission" date="2024-04" db="EMBL/GenBank/DDBJ databases">
        <authorList>
            <person name="Fracassetti M."/>
        </authorList>
    </citation>
    <scope>NUCLEOTIDE SEQUENCE [LARGE SCALE GENOMIC DNA]</scope>
</reference>
<dbReference type="AlphaFoldDB" id="A0AAV2E5S9"/>
<protein>
    <submittedName>
        <fullName evidence="1">Uncharacterized protein</fullName>
    </submittedName>
</protein>
<dbReference type="EMBL" id="OZ034817">
    <property type="protein sequence ID" value="CAL1381179.1"/>
    <property type="molecule type" value="Genomic_DNA"/>
</dbReference>
<name>A0AAV2E5S9_9ROSI</name>
<proteinExistence type="predicted"/>
<keyword evidence="2" id="KW-1185">Reference proteome</keyword>
<evidence type="ECO:0000313" key="2">
    <source>
        <dbReference type="Proteomes" id="UP001497516"/>
    </source>
</evidence>
<evidence type="ECO:0000313" key="1">
    <source>
        <dbReference type="EMBL" id="CAL1381179.1"/>
    </source>
</evidence>
<dbReference type="Proteomes" id="UP001497516">
    <property type="component" value="Chromosome 4"/>
</dbReference>
<organism evidence="1 2">
    <name type="scientific">Linum trigynum</name>
    <dbReference type="NCBI Taxonomy" id="586398"/>
    <lineage>
        <taxon>Eukaryota</taxon>
        <taxon>Viridiplantae</taxon>
        <taxon>Streptophyta</taxon>
        <taxon>Embryophyta</taxon>
        <taxon>Tracheophyta</taxon>
        <taxon>Spermatophyta</taxon>
        <taxon>Magnoliopsida</taxon>
        <taxon>eudicotyledons</taxon>
        <taxon>Gunneridae</taxon>
        <taxon>Pentapetalae</taxon>
        <taxon>rosids</taxon>
        <taxon>fabids</taxon>
        <taxon>Malpighiales</taxon>
        <taxon>Linaceae</taxon>
        <taxon>Linum</taxon>
    </lineage>
</organism>
<sequence length="128" mass="14046">MAAQFGGAFVEIPNLSLHSSRSSNLLPGSEPLPRHRRRSLPRICPVFHSSSLLFSLSVFQPGHITANLAILLPQALPSKVPFQTSTSSKQTIVLAHTSSHSSIDCLPHSRKAHGSPCHRRFLCSFQRE</sequence>
<gene>
    <name evidence="1" type="ORF">LTRI10_LOCUS22577</name>
</gene>
<accession>A0AAV2E5S9</accession>